<dbReference type="EMBL" id="CM037615">
    <property type="protein sequence ID" value="KAH8012907.1"/>
    <property type="molecule type" value="Genomic_DNA"/>
</dbReference>
<evidence type="ECO:0000313" key="1">
    <source>
        <dbReference type="EMBL" id="KAH8012907.1"/>
    </source>
</evidence>
<accession>A0ACB8G088</accession>
<keyword evidence="2" id="KW-1185">Reference proteome</keyword>
<organism evidence="1 2">
    <name type="scientific">Sphaerodactylus townsendi</name>
    <dbReference type="NCBI Taxonomy" id="933632"/>
    <lineage>
        <taxon>Eukaryota</taxon>
        <taxon>Metazoa</taxon>
        <taxon>Chordata</taxon>
        <taxon>Craniata</taxon>
        <taxon>Vertebrata</taxon>
        <taxon>Euteleostomi</taxon>
        <taxon>Lepidosauria</taxon>
        <taxon>Squamata</taxon>
        <taxon>Bifurcata</taxon>
        <taxon>Gekkota</taxon>
        <taxon>Sphaerodactylidae</taxon>
        <taxon>Sphaerodactylus</taxon>
    </lineage>
</organism>
<reference evidence="1" key="1">
    <citation type="submission" date="2021-08" db="EMBL/GenBank/DDBJ databases">
        <title>The first chromosome-level gecko genome reveals the dynamic sex chromosomes of Neotropical dwarf geckos (Sphaerodactylidae: Sphaerodactylus).</title>
        <authorList>
            <person name="Pinto B.J."/>
            <person name="Keating S.E."/>
            <person name="Gamble T."/>
        </authorList>
    </citation>
    <scope>NUCLEOTIDE SEQUENCE</scope>
    <source>
        <strain evidence="1">TG3544</strain>
    </source>
</reference>
<protein>
    <submittedName>
        <fullName evidence="1">Uncharacterized protein</fullName>
    </submittedName>
</protein>
<evidence type="ECO:0000313" key="2">
    <source>
        <dbReference type="Proteomes" id="UP000827872"/>
    </source>
</evidence>
<name>A0ACB8G088_9SAUR</name>
<comment type="caution">
    <text evidence="1">The sequence shown here is derived from an EMBL/GenBank/DDBJ whole genome shotgun (WGS) entry which is preliminary data.</text>
</comment>
<dbReference type="Proteomes" id="UP000827872">
    <property type="component" value="Linkage Group LG02"/>
</dbReference>
<sequence length="447" mass="49931">MMPTSGGLTIQITACACSKALKLIIQGQETAANEAKQNLLEKERRIAVLEMELKVRASRSEVVRLRAALEEKETVLTNTLTENQTLKAQLNKGAELYKEEIEDLKTQLAKADMAQIKESKRFGWELANAKALVEQRDEQLRKVKEELRSVQLEQDVTVVHGQDVPQPPLPITCGGGSGIVQSTQMLVLNAERAKLAREVGRLKTENELLLTEKAEAGDKSLPWKSDRYSISQADGVKTFQFDRVFQAEENTSAVYNEVADPIIKSAIQGYHGTIFAYGQTASGKTHTMLGTESSPGILRMGIEDVFRTICGTPDREFLLRISYMEIYNETIKDLLCNDITKKKPLVVREDINRTVYVEDLIEEVVVSPEEAMRWLQKGEKNRHYGETKMSAKSSRSHTIFRMAVFCQVSRDPCGLEKIIESKEDDSSSSDGDGAVMVSHLVSFGKIP</sequence>
<gene>
    <name evidence="1" type="ORF">K3G42_005709</name>
</gene>
<proteinExistence type="predicted"/>